<feature type="transmembrane region" description="Helical" evidence="1">
    <location>
        <begin position="6"/>
        <end position="26"/>
    </location>
</feature>
<feature type="transmembrane region" description="Helical" evidence="1">
    <location>
        <begin position="55"/>
        <end position="75"/>
    </location>
</feature>
<comment type="function">
    <text evidence="1">NDH-1 shuttles electrons from NADH, via FMN and iron-sulfur (Fe-S) centers, to quinones in the respiratory chain. Couples the redox reaction to proton translocation (for every two electrons transferred, four hydrogen ions are translocated across the cytoplasmic membrane), and thus conserves the redox energy in a proton gradient.</text>
</comment>
<dbReference type="Gene3D" id="1.20.120.1200">
    <property type="entry name" value="NADH-ubiquinone/plastoquinone oxidoreductase chain 6, subunit NuoJ"/>
    <property type="match status" value="1"/>
</dbReference>
<reference evidence="3 4" key="1">
    <citation type="journal article" date="2019" name="Int. J. Syst. Evol. Microbiol.">
        <title>The Global Catalogue of Microorganisms (GCM) 10K type strain sequencing project: providing services to taxonomists for standard genome sequencing and annotation.</title>
        <authorList>
            <consortium name="The Broad Institute Genomics Platform"/>
            <consortium name="The Broad Institute Genome Sequencing Center for Infectious Disease"/>
            <person name="Wu L."/>
            <person name="Ma J."/>
        </authorList>
    </citation>
    <scope>NUCLEOTIDE SEQUENCE [LARGE SCALE GENOMIC DNA]</scope>
    <source>
        <strain evidence="3 4">JCM 14718</strain>
    </source>
</reference>
<dbReference type="NCBIfam" id="NF005165">
    <property type="entry name" value="PRK06638.1-5"/>
    <property type="match status" value="1"/>
</dbReference>
<keyword evidence="1" id="KW-0520">NAD</keyword>
<gene>
    <name evidence="3" type="ORF">GCM10009765_00650</name>
</gene>
<evidence type="ECO:0000313" key="3">
    <source>
        <dbReference type="EMBL" id="GAA1655377.1"/>
    </source>
</evidence>
<dbReference type="Pfam" id="PF00499">
    <property type="entry name" value="Oxidored_q3"/>
    <property type="match status" value="1"/>
</dbReference>
<dbReference type="InterPro" id="IPR042106">
    <property type="entry name" value="Nuo/plastoQ_OxRdtase_6_NuoJ"/>
</dbReference>
<sequence>MGTVETVLFFIIGPVALIGAIGMVLARNAVHSALFLVLTMASLGVFYLIQAGPFIGMVQIIVYTGAIMTLFLFVLMLIGRDSSDSVVETLRGQKVAATVIGIALAGLLGSALLRGLGSVKAVGLASQNANGQNVNALANLIFSKYVFAFEVTSALLITAAVGAIILAHIQHAPGEKRTQKERSQARFAEGSYPAPKPGPGVFARHDSVATPALLPDGSVAEASRNATTKRVAAELGLPSAEQLAASGGDLESHDGPPNPVEDHEHLHGHAHTGHSGTGRV</sequence>
<evidence type="ECO:0000256" key="2">
    <source>
        <dbReference type="SAM" id="MobiDB-lite"/>
    </source>
</evidence>
<dbReference type="RefSeq" id="WP_344306051.1">
    <property type="nucleotide sequence ID" value="NZ_BAAANY010000001.1"/>
</dbReference>
<keyword evidence="4" id="KW-1185">Reference proteome</keyword>
<keyword evidence="1" id="KW-0874">Quinone</keyword>
<proteinExistence type="inferred from homology"/>
<dbReference type="PANTHER" id="PTHR33269">
    <property type="entry name" value="NADH-UBIQUINONE OXIDOREDUCTASE CHAIN 6"/>
    <property type="match status" value="1"/>
</dbReference>
<evidence type="ECO:0000256" key="1">
    <source>
        <dbReference type="RuleBase" id="RU004429"/>
    </source>
</evidence>
<feature type="compositionally biased region" description="Basic and acidic residues" evidence="2">
    <location>
        <begin position="173"/>
        <end position="184"/>
    </location>
</feature>
<keyword evidence="1" id="KW-1003">Cell membrane</keyword>
<comment type="catalytic activity">
    <reaction evidence="1">
        <text>a quinone + NADH + 5 H(+)(in) = a quinol + NAD(+) + 4 H(+)(out)</text>
        <dbReference type="Rhea" id="RHEA:57888"/>
        <dbReference type="ChEBI" id="CHEBI:15378"/>
        <dbReference type="ChEBI" id="CHEBI:24646"/>
        <dbReference type="ChEBI" id="CHEBI:57540"/>
        <dbReference type="ChEBI" id="CHEBI:57945"/>
        <dbReference type="ChEBI" id="CHEBI:132124"/>
    </reaction>
</comment>
<feature type="region of interest" description="Disordered" evidence="2">
    <location>
        <begin position="242"/>
        <end position="280"/>
    </location>
</feature>
<feature type="transmembrane region" description="Helical" evidence="1">
    <location>
        <begin position="145"/>
        <end position="167"/>
    </location>
</feature>
<feature type="transmembrane region" description="Helical" evidence="1">
    <location>
        <begin position="33"/>
        <end position="49"/>
    </location>
</feature>
<keyword evidence="1" id="KW-1133">Transmembrane helix</keyword>
<keyword evidence="1" id="KW-0472">Membrane</keyword>
<comment type="similarity">
    <text evidence="1">Belongs to the complex I subunit 6 family.</text>
</comment>
<protein>
    <recommendedName>
        <fullName evidence="1">NADH-quinone oxidoreductase subunit J</fullName>
        <ecNumber evidence="1">7.1.1.-</ecNumber>
    </recommendedName>
</protein>
<name>A0ABN2FPP3_9ACTN</name>
<organism evidence="3 4">
    <name type="scientific">Fodinicola feengrottensis</name>
    <dbReference type="NCBI Taxonomy" id="435914"/>
    <lineage>
        <taxon>Bacteria</taxon>
        <taxon>Bacillati</taxon>
        <taxon>Actinomycetota</taxon>
        <taxon>Actinomycetes</taxon>
        <taxon>Mycobacteriales</taxon>
        <taxon>Fodinicola</taxon>
    </lineage>
</organism>
<comment type="subcellular location">
    <subcellularLocation>
        <location evidence="1">Cell membrane</location>
        <topology evidence="1">Multi-pass membrane protein</topology>
    </subcellularLocation>
</comment>
<dbReference type="Proteomes" id="UP001500618">
    <property type="component" value="Unassembled WGS sequence"/>
</dbReference>
<dbReference type="PANTHER" id="PTHR33269:SF19">
    <property type="entry name" value="NADH-QUINONE OXIDOREDUCTASE SUBUNIT J"/>
    <property type="match status" value="1"/>
</dbReference>
<keyword evidence="1" id="KW-0812">Transmembrane</keyword>
<dbReference type="EMBL" id="BAAANY010000001">
    <property type="protein sequence ID" value="GAA1655377.1"/>
    <property type="molecule type" value="Genomic_DNA"/>
</dbReference>
<feature type="transmembrane region" description="Helical" evidence="1">
    <location>
        <begin position="95"/>
        <end position="113"/>
    </location>
</feature>
<accession>A0ABN2FPP3</accession>
<feature type="compositionally biased region" description="Basic and acidic residues" evidence="2">
    <location>
        <begin position="250"/>
        <end position="267"/>
    </location>
</feature>
<dbReference type="EC" id="7.1.1.-" evidence="1"/>
<evidence type="ECO:0000313" key="4">
    <source>
        <dbReference type="Proteomes" id="UP001500618"/>
    </source>
</evidence>
<dbReference type="InterPro" id="IPR001457">
    <property type="entry name" value="NADH_UbQ/plastoQ_OxRdtase_su6"/>
</dbReference>
<feature type="region of interest" description="Disordered" evidence="2">
    <location>
        <begin position="173"/>
        <end position="204"/>
    </location>
</feature>
<comment type="caution">
    <text evidence="3">The sequence shown here is derived from an EMBL/GenBank/DDBJ whole genome shotgun (WGS) entry which is preliminary data.</text>
</comment>